<gene>
    <name evidence="1" type="ORF">BG011_002998</name>
</gene>
<keyword evidence="2" id="KW-1185">Reference proteome</keyword>
<dbReference type="Pfam" id="PF14022">
    <property type="entry name" value="DUF4238"/>
    <property type="match status" value="1"/>
</dbReference>
<name>A0A9P6TUG0_9FUNG</name>
<dbReference type="AlphaFoldDB" id="A0A9P6TUG0"/>
<dbReference type="EMBL" id="JAAAJA010002020">
    <property type="protein sequence ID" value="KAG0244279.1"/>
    <property type="molecule type" value="Genomic_DNA"/>
</dbReference>
<reference evidence="1" key="1">
    <citation type="journal article" date="2020" name="Fungal Divers.">
        <title>Resolving the Mortierellaceae phylogeny through synthesis of multi-gene phylogenetics and phylogenomics.</title>
        <authorList>
            <person name="Vandepol N."/>
            <person name="Liber J."/>
            <person name="Desiro A."/>
            <person name="Na H."/>
            <person name="Kennedy M."/>
            <person name="Barry K."/>
            <person name="Grigoriev I.V."/>
            <person name="Miller A.N."/>
            <person name="O'Donnell K."/>
            <person name="Stajich J.E."/>
            <person name="Bonito G."/>
        </authorList>
    </citation>
    <scope>NUCLEOTIDE SEQUENCE</scope>
    <source>
        <strain evidence="1">KOD948</strain>
    </source>
</reference>
<proteinExistence type="predicted"/>
<comment type="caution">
    <text evidence="1">The sequence shown here is derived from an EMBL/GenBank/DDBJ whole genome shotgun (WGS) entry which is preliminary data.</text>
</comment>
<dbReference type="OrthoDB" id="5340163at2759"/>
<evidence type="ECO:0000313" key="1">
    <source>
        <dbReference type="EMBL" id="KAG0244279.1"/>
    </source>
</evidence>
<feature type="non-terminal residue" evidence="1">
    <location>
        <position position="196"/>
    </location>
</feature>
<protein>
    <submittedName>
        <fullName evidence="1">Uncharacterized protein</fullName>
    </submittedName>
</protein>
<accession>A0A9P6TUG0</accession>
<dbReference type="Proteomes" id="UP000726737">
    <property type="component" value="Unassembled WGS sequence"/>
</dbReference>
<dbReference type="InterPro" id="IPR025332">
    <property type="entry name" value="DUF4238"/>
</dbReference>
<organism evidence="1 2">
    <name type="scientific">Mortierella polycephala</name>
    <dbReference type="NCBI Taxonomy" id="41804"/>
    <lineage>
        <taxon>Eukaryota</taxon>
        <taxon>Fungi</taxon>
        <taxon>Fungi incertae sedis</taxon>
        <taxon>Mucoromycota</taxon>
        <taxon>Mortierellomycotina</taxon>
        <taxon>Mortierellomycetes</taxon>
        <taxon>Mortierellales</taxon>
        <taxon>Mortierellaceae</taxon>
        <taxon>Mortierella</taxon>
    </lineage>
</organism>
<sequence>MYRVLDQIITLEDVGRAYGIQNMYRDITSDDCMQFEKLLGKLECSAATFVQMVLSGQDISLTRAKLADLKKFLVIMMYRSECRRKQYTEEIFDFATRLSIEKHMRDNNINNIQDVWFENLKWFLKTPIGDILKEVDRANEPGTPSAIMLTYKGPIHVVELLDYGHMVFNYVCVWQAQEGSEFIMSDNCFGCFEGDM</sequence>
<evidence type="ECO:0000313" key="2">
    <source>
        <dbReference type="Proteomes" id="UP000726737"/>
    </source>
</evidence>